<evidence type="ECO:0000313" key="2">
    <source>
        <dbReference type="Proteomes" id="UP001283361"/>
    </source>
</evidence>
<proteinExistence type="predicted"/>
<dbReference type="EMBL" id="JAWDGP010000145">
    <property type="protein sequence ID" value="KAK3803378.1"/>
    <property type="molecule type" value="Genomic_DNA"/>
</dbReference>
<name>A0AAE1BBR1_9GAST</name>
<keyword evidence="2" id="KW-1185">Reference proteome</keyword>
<gene>
    <name evidence="1" type="ORF">RRG08_000316</name>
</gene>
<reference evidence="1" key="1">
    <citation type="journal article" date="2023" name="G3 (Bethesda)">
        <title>A reference genome for the long-term kleptoplast-retaining sea slug Elysia crispata morphotype clarki.</title>
        <authorList>
            <person name="Eastman K.E."/>
            <person name="Pendleton A.L."/>
            <person name="Shaikh M.A."/>
            <person name="Suttiyut T."/>
            <person name="Ogas R."/>
            <person name="Tomko P."/>
            <person name="Gavelis G."/>
            <person name="Widhalm J.R."/>
            <person name="Wisecaver J.H."/>
        </authorList>
    </citation>
    <scope>NUCLEOTIDE SEQUENCE</scope>
    <source>
        <strain evidence="1">ECLA1</strain>
    </source>
</reference>
<sequence>MDVSRQSIQTEKKIINANFVVHNNATLIGYRSEPIQQQETIMLEARSYPGEASLTTAKELHQFMGMIQYMSRFSLTGFLHRPSEKRAAQGRSLAKD</sequence>
<dbReference type="AlphaFoldDB" id="A0AAE1BBR1"/>
<comment type="caution">
    <text evidence="1">The sequence shown here is derived from an EMBL/GenBank/DDBJ whole genome shotgun (WGS) entry which is preliminary data.</text>
</comment>
<accession>A0AAE1BBR1</accession>
<protein>
    <submittedName>
        <fullName evidence="1">Uncharacterized protein</fullName>
    </submittedName>
</protein>
<organism evidence="1 2">
    <name type="scientific">Elysia crispata</name>
    <name type="common">lettuce slug</name>
    <dbReference type="NCBI Taxonomy" id="231223"/>
    <lineage>
        <taxon>Eukaryota</taxon>
        <taxon>Metazoa</taxon>
        <taxon>Spiralia</taxon>
        <taxon>Lophotrochozoa</taxon>
        <taxon>Mollusca</taxon>
        <taxon>Gastropoda</taxon>
        <taxon>Heterobranchia</taxon>
        <taxon>Euthyneura</taxon>
        <taxon>Panpulmonata</taxon>
        <taxon>Sacoglossa</taxon>
        <taxon>Placobranchoidea</taxon>
        <taxon>Plakobranchidae</taxon>
        <taxon>Elysia</taxon>
    </lineage>
</organism>
<evidence type="ECO:0000313" key="1">
    <source>
        <dbReference type="EMBL" id="KAK3803378.1"/>
    </source>
</evidence>
<dbReference type="Proteomes" id="UP001283361">
    <property type="component" value="Unassembled WGS sequence"/>
</dbReference>